<dbReference type="InterPro" id="IPR011008">
    <property type="entry name" value="Dimeric_a/b-barrel"/>
</dbReference>
<name>A0ABX0SK85_9ACTN</name>
<dbReference type="GO" id="GO:0062192">
    <property type="term" value="F:L-rhamnose mutarotase activity"/>
    <property type="evidence" value="ECO:0007669"/>
    <property type="project" value="UniProtKB-EC"/>
</dbReference>
<evidence type="ECO:0000313" key="1">
    <source>
        <dbReference type="EMBL" id="NIH58788.1"/>
    </source>
</evidence>
<dbReference type="SUPFAM" id="SSF54909">
    <property type="entry name" value="Dimeric alpha+beta barrel"/>
    <property type="match status" value="1"/>
</dbReference>
<dbReference type="PANTHER" id="PTHR34389">
    <property type="entry name" value="L-RHAMNOSE MUTAROTASE"/>
    <property type="match status" value="1"/>
</dbReference>
<dbReference type="PANTHER" id="PTHR34389:SF2">
    <property type="entry name" value="L-RHAMNOSE MUTAROTASE"/>
    <property type="match status" value="1"/>
</dbReference>
<dbReference type="Proteomes" id="UP000749311">
    <property type="component" value="Unassembled WGS sequence"/>
</dbReference>
<proteinExistence type="predicted"/>
<evidence type="ECO:0000313" key="2">
    <source>
        <dbReference type="Proteomes" id="UP000749311"/>
    </source>
</evidence>
<dbReference type="EC" id="5.1.3.32" evidence="1"/>
<organism evidence="1 2">
    <name type="scientific">Brooklawnia cerclae</name>
    <dbReference type="NCBI Taxonomy" id="349934"/>
    <lineage>
        <taxon>Bacteria</taxon>
        <taxon>Bacillati</taxon>
        <taxon>Actinomycetota</taxon>
        <taxon>Actinomycetes</taxon>
        <taxon>Propionibacteriales</taxon>
        <taxon>Propionibacteriaceae</taxon>
        <taxon>Brooklawnia</taxon>
    </lineage>
</organism>
<keyword evidence="1" id="KW-0413">Isomerase</keyword>
<reference evidence="1 2" key="1">
    <citation type="submission" date="2020-02" db="EMBL/GenBank/DDBJ databases">
        <title>Sequencing the genomes of 1000 actinobacteria strains.</title>
        <authorList>
            <person name="Klenk H.-P."/>
        </authorList>
    </citation>
    <scope>NUCLEOTIDE SEQUENCE [LARGE SCALE GENOMIC DNA]</scope>
    <source>
        <strain evidence="1 2">DSM 19609</strain>
    </source>
</reference>
<comment type="caution">
    <text evidence="1">The sequence shown here is derived from an EMBL/GenBank/DDBJ whole genome shotgun (WGS) entry which is preliminary data.</text>
</comment>
<dbReference type="Pfam" id="PF05336">
    <property type="entry name" value="rhaM"/>
    <property type="match status" value="1"/>
</dbReference>
<dbReference type="InterPro" id="IPR008000">
    <property type="entry name" value="Rham/fucose_mutarotase"/>
</dbReference>
<keyword evidence="2" id="KW-1185">Reference proteome</keyword>
<protein>
    <submittedName>
        <fullName evidence="1">L-rhamnose mutarotase</fullName>
        <ecNumber evidence="1">5.1.3.32</ecNumber>
    </submittedName>
</protein>
<gene>
    <name evidence="1" type="ORF">FB473_003489</name>
</gene>
<sequence>MDDAVPGTPLTSLLTDTDQQSPTRRCFLLRVRPDRLAEYVEAHQHVWPEMRQALTDAGWRNYSLFLDPPTGTVVGYFEADDTDAAEAAMARTGTNTRWQQAMAQFFVQPDGGSNQTLPQYFYLA</sequence>
<dbReference type="RefSeq" id="WP_341770159.1">
    <property type="nucleotide sequence ID" value="NZ_BAAAOO010000006.1"/>
</dbReference>
<dbReference type="Gene3D" id="3.30.70.100">
    <property type="match status" value="1"/>
</dbReference>
<accession>A0ABX0SK85</accession>
<dbReference type="EMBL" id="JAAMOZ010000005">
    <property type="protein sequence ID" value="NIH58788.1"/>
    <property type="molecule type" value="Genomic_DNA"/>
</dbReference>